<dbReference type="Gene3D" id="3.30.70.270">
    <property type="match status" value="1"/>
</dbReference>
<name>A0A2N9EZM6_FAGSY</name>
<sequence>MPMVEECHTSAVHNEALVRPPTHVHTPTTCDEALIRPLQGCSNPPTYKEALVRPPPVNMSQQLETDNCLCERCGHIMARVFAMDDMDYEEIVPVKEDKNICVGSKKPKRKNQAKSEKLTKEAVTETAKDDLVEAEKIEAVDTNVEVEKDFQENEDDDGEKIALSIGAVRKEEYSQTENMQEDDQDQETNTNTVDCNMVYILPREFMSLERLELEENEDREENQGAIQKAQGATPILLVTKNKSFEPGTMVFEKPSKQMTQHLKPLYIKAHMNGRPVNKVLVDNGAAVNILPYKMLSKLAKTEEDLTPSDMAVNGFTGEPTLTKGIIPIQIKVGSKVNTAAFFVENTKSAYNALLGRDWIHFNWMVPSSLHQNYQASIELVEHRLPIKTGFEPYQQAPRRMAPDIILKVKEEIERNLNNATPKDEYPMPMADLLVDGVAGYQILSMMDGHSGYNQIFIVEEDVHKTAFRYPGRTKAFSPLLKLKSNEEFVWGQEQQQAFEAIKEYLATPPVLTPPK</sequence>
<dbReference type="AlphaFoldDB" id="A0A2N9EZM6"/>
<dbReference type="EMBL" id="OIVN01000443">
    <property type="protein sequence ID" value="SPC80292.1"/>
    <property type="molecule type" value="Genomic_DNA"/>
</dbReference>
<dbReference type="InterPro" id="IPR043502">
    <property type="entry name" value="DNA/RNA_pol_sf"/>
</dbReference>
<evidence type="ECO:0000313" key="1">
    <source>
        <dbReference type="EMBL" id="SPC80292.1"/>
    </source>
</evidence>
<dbReference type="PANTHER" id="PTHR33240">
    <property type="entry name" value="OS08G0508500 PROTEIN"/>
    <property type="match status" value="1"/>
</dbReference>
<dbReference type="SUPFAM" id="SSF50630">
    <property type="entry name" value="Acid proteases"/>
    <property type="match status" value="1"/>
</dbReference>
<gene>
    <name evidence="1" type="ORF">FSB_LOCUS8174</name>
</gene>
<dbReference type="InterPro" id="IPR043128">
    <property type="entry name" value="Rev_trsase/Diguanyl_cyclase"/>
</dbReference>
<dbReference type="InterPro" id="IPR021109">
    <property type="entry name" value="Peptidase_aspartic_dom_sf"/>
</dbReference>
<organism evidence="1">
    <name type="scientific">Fagus sylvatica</name>
    <name type="common">Beechnut</name>
    <dbReference type="NCBI Taxonomy" id="28930"/>
    <lineage>
        <taxon>Eukaryota</taxon>
        <taxon>Viridiplantae</taxon>
        <taxon>Streptophyta</taxon>
        <taxon>Embryophyta</taxon>
        <taxon>Tracheophyta</taxon>
        <taxon>Spermatophyta</taxon>
        <taxon>Magnoliopsida</taxon>
        <taxon>eudicotyledons</taxon>
        <taxon>Gunneridae</taxon>
        <taxon>Pentapetalae</taxon>
        <taxon>rosids</taxon>
        <taxon>fabids</taxon>
        <taxon>Fagales</taxon>
        <taxon>Fagaceae</taxon>
        <taxon>Fagus</taxon>
    </lineage>
</organism>
<dbReference type="Gene3D" id="3.10.10.10">
    <property type="entry name" value="HIV Type 1 Reverse Transcriptase, subunit A, domain 1"/>
    <property type="match status" value="1"/>
</dbReference>
<dbReference type="CDD" id="cd00303">
    <property type="entry name" value="retropepsin_like"/>
    <property type="match status" value="1"/>
</dbReference>
<proteinExistence type="predicted"/>
<accession>A0A2N9EZM6</accession>
<dbReference type="Gene3D" id="2.40.70.10">
    <property type="entry name" value="Acid Proteases"/>
    <property type="match status" value="1"/>
</dbReference>
<dbReference type="SUPFAM" id="SSF56672">
    <property type="entry name" value="DNA/RNA polymerases"/>
    <property type="match status" value="1"/>
</dbReference>
<reference evidence="1" key="1">
    <citation type="submission" date="2018-02" db="EMBL/GenBank/DDBJ databases">
        <authorList>
            <person name="Cohen D.B."/>
            <person name="Kent A.D."/>
        </authorList>
    </citation>
    <scope>NUCLEOTIDE SEQUENCE</scope>
</reference>
<dbReference type="PANTHER" id="PTHR33240:SF15">
    <property type="entry name" value="GAG-PRO-LIKE PROTEIN"/>
    <property type="match status" value="1"/>
</dbReference>
<protein>
    <recommendedName>
        <fullName evidence="2">Peptidase A2 domain-containing protein</fullName>
    </recommendedName>
</protein>
<evidence type="ECO:0008006" key="2">
    <source>
        <dbReference type="Google" id="ProtNLM"/>
    </source>
</evidence>